<dbReference type="InterPro" id="IPR036732">
    <property type="entry name" value="AFP_Neu5c_C_sf"/>
</dbReference>
<dbReference type="PROSITE" id="PS50844">
    <property type="entry name" value="AFP_LIKE"/>
    <property type="match status" value="1"/>
</dbReference>
<dbReference type="EC" id="2.5.1.97" evidence="2"/>
<feature type="domain" description="AFP-like" evidence="1">
    <location>
        <begin position="300"/>
        <end position="357"/>
    </location>
</feature>
<dbReference type="InterPro" id="IPR051690">
    <property type="entry name" value="PseI-like"/>
</dbReference>
<dbReference type="Pfam" id="PF08666">
    <property type="entry name" value="SAF"/>
    <property type="match status" value="1"/>
</dbReference>
<dbReference type="EMBL" id="JBHRSX010000005">
    <property type="protein sequence ID" value="MFC3200335.1"/>
    <property type="molecule type" value="Genomic_DNA"/>
</dbReference>
<dbReference type="NCBIfam" id="TIGR03586">
    <property type="entry name" value="PseI"/>
    <property type="match status" value="1"/>
</dbReference>
<proteinExistence type="predicted"/>
<accession>A0ABV7JTH7</accession>
<dbReference type="InterPro" id="IPR013132">
    <property type="entry name" value="PseI/NeuA/B-like_N"/>
</dbReference>
<evidence type="ECO:0000259" key="1">
    <source>
        <dbReference type="PROSITE" id="PS50844"/>
    </source>
</evidence>
<dbReference type="Gene3D" id="3.90.1210.10">
    <property type="entry name" value="Antifreeze-like/N-acetylneuraminic acid synthase C-terminal domain"/>
    <property type="match status" value="1"/>
</dbReference>
<evidence type="ECO:0000313" key="3">
    <source>
        <dbReference type="Proteomes" id="UP001595477"/>
    </source>
</evidence>
<organism evidence="2 3">
    <name type="scientific">Alteromonas oceani</name>
    <dbReference type="NCBI Taxonomy" id="2071609"/>
    <lineage>
        <taxon>Bacteria</taxon>
        <taxon>Pseudomonadati</taxon>
        <taxon>Pseudomonadota</taxon>
        <taxon>Gammaproteobacteria</taxon>
        <taxon>Alteromonadales</taxon>
        <taxon>Alteromonadaceae</taxon>
        <taxon>Alteromonas/Salinimonas group</taxon>
        <taxon>Alteromonas</taxon>
    </lineage>
</organism>
<keyword evidence="2" id="KW-0808">Transferase</keyword>
<dbReference type="InterPro" id="IPR006190">
    <property type="entry name" value="SAF_AFP_Neu5Ac"/>
</dbReference>
<dbReference type="RefSeq" id="WP_123326616.1">
    <property type="nucleotide sequence ID" value="NZ_JBHRSX010000005.1"/>
</dbReference>
<dbReference type="PANTHER" id="PTHR42966:SF2">
    <property type="entry name" value="PSEUDAMINIC ACID SYNTHASE"/>
    <property type="match status" value="1"/>
</dbReference>
<dbReference type="PANTHER" id="PTHR42966">
    <property type="entry name" value="N-ACETYLNEURAMINATE SYNTHASE"/>
    <property type="match status" value="1"/>
</dbReference>
<name>A0ABV7JTH7_9ALTE</name>
<dbReference type="InterPro" id="IPR013785">
    <property type="entry name" value="Aldolase_TIM"/>
</dbReference>
<reference evidence="3" key="1">
    <citation type="journal article" date="2019" name="Int. J. Syst. Evol. Microbiol.">
        <title>The Global Catalogue of Microorganisms (GCM) 10K type strain sequencing project: providing services to taxonomists for standard genome sequencing and annotation.</title>
        <authorList>
            <consortium name="The Broad Institute Genomics Platform"/>
            <consortium name="The Broad Institute Genome Sequencing Center for Infectious Disease"/>
            <person name="Wu L."/>
            <person name="Ma J."/>
        </authorList>
    </citation>
    <scope>NUCLEOTIDE SEQUENCE [LARGE SCALE GENOMIC DNA]</scope>
    <source>
        <strain evidence="3">KCTC 52449</strain>
    </source>
</reference>
<dbReference type="Pfam" id="PF03102">
    <property type="entry name" value="NeuB"/>
    <property type="match status" value="1"/>
</dbReference>
<dbReference type="SMART" id="SM00858">
    <property type="entry name" value="SAF"/>
    <property type="match status" value="1"/>
</dbReference>
<dbReference type="Proteomes" id="UP001595477">
    <property type="component" value="Unassembled WGS sequence"/>
</dbReference>
<dbReference type="GO" id="GO:0016740">
    <property type="term" value="F:transferase activity"/>
    <property type="evidence" value="ECO:0007669"/>
    <property type="project" value="UniProtKB-KW"/>
</dbReference>
<comment type="caution">
    <text evidence="2">The sequence shown here is derived from an EMBL/GenBank/DDBJ whole genome shotgun (WGS) entry which is preliminary data.</text>
</comment>
<gene>
    <name evidence="2" type="primary">pseI</name>
    <name evidence="2" type="ORF">ACFOEW_00680</name>
</gene>
<sequence>MHSTGPARKIKIGNREIGRDTAPFVIAELSGNHSQSLDTARAMVKAAAESGAHAIKLQTYTADSMTLDVMEAGFVIEETDSLWHGASLYSLYQKAATPYAWHSELFDYAKSLGMLAFSSPFDESAVDFLDELDVPCFKIASFELTDIPLIKKAASKGKPLIMSTGMASLSEIELAVETAREAGCEEIILLKCTSTYPAEPINTNLNTIPHLRDAFGCEVGLSDHTGGIGAAVASVALGASVIEKHFVLDRNGGGVDAAFSLEPQELASLVTETERAWQALGQVKYGGTVAEDKAKQYRRSIYVSQDIQPGEPLGPNNLKIVRPAFGLAPKHWDFVLHKKASRFIRKGTALSWEHIGE</sequence>
<dbReference type="CDD" id="cd11615">
    <property type="entry name" value="SAF_NeuB_like"/>
    <property type="match status" value="1"/>
</dbReference>
<dbReference type="InterPro" id="IPR057736">
    <property type="entry name" value="SAF_PseI/NeuA/NeuB"/>
</dbReference>
<dbReference type="SUPFAM" id="SSF51569">
    <property type="entry name" value="Aldolase"/>
    <property type="match status" value="1"/>
</dbReference>
<protein>
    <submittedName>
        <fullName evidence="2">Pseudaminic acid synthase</fullName>
        <ecNumber evidence="2">2.5.1.97</ecNumber>
    </submittedName>
</protein>
<evidence type="ECO:0000313" key="2">
    <source>
        <dbReference type="EMBL" id="MFC3200335.1"/>
    </source>
</evidence>
<dbReference type="SUPFAM" id="SSF51269">
    <property type="entry name" value="AFP III-like domain"/>
    <property type="match status" value="1"/>
</dbReference>
<dbReference type="Gene3D" id="3.20.20.70">
    <property type="entry name" value="Aldolase class I"/>
    <property type="match status" value="1"/>
</dbReference>
<dbReference type="InterPro" id="IPR020030">
    <property type="entry name" value="Pseudaminic_synth_PseI"/>
</dbReference>
<keyword evidence="3" id="KW-1185">Reference proteome</keyword>
<dbReference type="InterPro" id="IPR013974">
    <property type="entry name" value="SAF"/>
</dbReference>